<keyword evidence="6" id="KW-0560">Oxidoreductase</keyword>
<dbReference type="InterPro" id="IPR001041">
    <property type="entry name" value="2Fe-2S_ferredoxin-type"/>
</dbReference>
<gene>
    <name evidence="13" type="ORF">Ga0061065_101405</name>
</gene>
<dbReference type="InterPro" id="IPR039261">
    <property type="entry name" value="FNR_nucleotide-bd"/>
</dbReference>
<dbReference type="GO" id="GO:0046872">
    <property type="term" value="F:metal ion binding"/>
    <property type="evidence" value="ECO:0007669"/>
    <property type="project" value="UniProtKB-KW"/>
</dbReference>
<evidence type="ECO:0000256" key="3">
    <source>
        <dbReference type="ARBA" id="ARBA00022714"/>
    </source>
</evidence>
<dbReference type="InterPro" id="IPR036010">
    <property type="entry name" value="2Fe-2S_ferredoxin-like_sf"/>
</dbReference>
<dbReference type="Gene3D" id="2.40.30.10">
    <property type="entry name" value="Translation factors"/>
    <property type="match status" value="1"/>
</dbReference>
<evidence type="ECO:0000256" key="4">
    <source>
        <dbReference type="ARBA" id="ARBA00022723"/>
    </source>
</evidence>
<keyword evidence="7" id="KW-0408">Iron</keyword>
<dbReference type="Pfam" id="PF00175">
    <property type="entry name" value="NAD_binding_1"/>
    <property type="match status" value="1"/>
</dbReference>
<sequence length="377" mass="41688">MTTPSSVAQGADYLAPVNTQTWVNGRHNVRCVKVIQESWDVRTFCFMAQQPVMFFFKPGQFVTLELEIDGKQVMRSYTISSSPSVPYSFSITVKRAPGGLVSNWLHDNMTEGDELAVHGPVGNFNCIDFPSDKVLLLSGGVGITPVMSMARWWFDTNAEVDMVFIHSARTPRDLVYARELDHMASRVNNFNLNLIVERVENGQAWHGYRGYLDAIKLEMIAPDFMEREVFCCGPTPYMSAVKKLLQEKGFDMSRYHEEAFGPTPADIKEEAIENAEVAQEAADALTSEDMLRVEVINKGMNMSVQVAPGETLHTAAAKLNLHIPKACGMGICGTCKVLVKEGETQMEANGGITEEDVAAGYVLSCCTVAKTDVVIEY</sequence>
<dbReference type="PROSITE" id="PS00197">
    <property type="entry name" value="2FE2S_FER_1"/>
    <property type="match status" value="1"/>
</dbReference>
<dbReference type="STRING" id="1137284.GCA_001418205_00406"/>
<dbReference type="AlphaFoldDB" id="A0A0K6IHJ7"/>
<dbReference type="CDD" id="cd06215">
    <property type="entry name" value="FNR_iron_sulfur_binding_1"/>
    <property type="match status" value="1"/>
</dbReference>
<dbReference type="InterPro" id="IPR006058">
    <property type="entry name" value="2Fe2S_fd_BS"/>
</dbReference>
<dbReference type="InterPro" id="IPR001709">
    <property type="entry name" value="Flavoprot_Pyr_Nucl_cyt_Rdtase"/>
</dbReference>
<evidence type="ECO:0000313" key="14">
    <source>
        <dbReference type="Proteomes" id="UP000182769"/>
    </source>
</evidence>
<dbReference type="InterPro" id="IPR050415">
    <property type="entry name" value="MRET"/>
</dbReference>
<evidence type="ECO:0000256" key="5">
    <source>
        <dbReference type="ARBA" id="ARBA00022827"/>
    </source>
</evidence>
<dbReference type="InterPro" id="IPR017927">
    <property type="entry name" value="FAD-bd_FR_type"/>
</dbReference>
<dbReference type="RefSeq" id="WP_055461526.1">
    <property type="nucleotide sequence ID" value="NZ_CYHG01000001.1"/>
</dbReference>
<dbReference type="InterPro" id="IPR017938">
    <property type="entry name" value="Riboflavin_synthase-like_b-brl"/>
</dbReference>
<dbReference type="PANTHER" id="PTHR47354:SF6">
    <property type="entry name" value="NADH OXIDOREDUCTASE HCR"/>
    <property type="match status" value="1"/>
</dbReference>
<dbReference type="GO" id="GO:0016491">
    <property type="term" value="F:oxidoreductase activity"/>
    <property type="evidence" value="ECO:0007669"/>
    <property type="project" value="UniProtKB-KW"/>
</dbReference>
<dbReference type="Proteomes" id="UP000182769">
    <property type="component" value="Unassembled WGS sequence"/>
</dbReference>
<dbReference type="PROSITE" id="PS51085">
    <property type="entry name" value="2FE2S_FER_2"/>
    <property type="match status" value="1"/>
</dbReference>
<feature type="domain" description="2Fe-2S ferredoxin-type" evidence="11">
    <location>
        <begin position="291"/>
        <end position="377"/>
    </location>
</feature>
<dbReference type="Pfam" id="PF00111">
    <property type="entry name" value="Fer2"/>
    <property type="match status" value="1"/>
</dbReference>
<dbReference type="SUPFAM" id="SSF52343">
    <property type="entry name" value="Ferredoxin reductase-like, C-terminal NADP-linked domain"/>
    <property type="match status" value="1"/>
</dbReference>
<evidence type="ECO:0000256" key="7">
    <source>
        <dbReference type="ARBA" id="ARBA00023004"/>
    </source>
</evidence>
<dbReference type="GO" id="GO:0051537">
    <property type="term" value="F:2 iron, 2 sulfur cluster binding"/>
    <property type="evidence" value="ECO:0007669"/>
    <property type="project" value="UniProtKB-KW"/>
</dbReference>
<keyword evidence="3" id="KW-0001">2Fe-2S</keyword>
<comment type="cofactor">
    <cofactor evidence="1">
        <name>FAD</name>
        <dbReference type="ChEBI" id="CHEBI:57692"/>
    </cofactor>
</comment>
<dbReference type="PRINTS" id="PR00406">
    <property type="entry name" value="CYTB5RDTASE"/>
</dbReference>
<dbReference type="OrthoDB" id="9796486at2"/>
<dbReference type="PROSITE" id="PS51384">
    <property type="entry name" value="FAD_FR"/>
    <property type="match status" value="1"/>
</dbReference>
<evidence type="ECO:0000313" key="13">
    <source>
        <dbReference type="EMBL" id="CUB02568.1"/>
    </source>
</evidence>
<comment type="cofactor">
    <cofactor evidence="9">
        <name>[2Fe-2S] cluster</name>
        <dbReference type="ChEBI" id="CHEBI:190135"/>
    </cofactor>
</comment>
<evidence type="ECO:0000256" key="9">
    <source>
        <dbReference type="ARBA" id="ARBA00034078"/>
    </source>
</evidence>
<dbReference type="EMBL" id="CYHG01000001">
    <property type="protein sequence ID" value="CUB02568.1"/>
    <property type="molecule type" value="Genomic_DNA"/>
</dbReference>
<keyword evidence="14" id="KW-1185">Reference proteome</keyword>
<dbReference type="Pfam" id="PF00970">
    <property type="entry name" value="FAD_binding_6"/>
    <property type="match status" value="1"/>
</dbReference>
<dbReference type="InterPro" id="IPR001433">
    <property type="entry name" value="OxRdtase_FAD/NAD-bd"/>
</dbReference>
<feature type="domain" description="FAD-binding FR-type" evidence="12">
    <location>
        <begin position="24"/>
        <end position="127"/>
    </location>
</feature>
<dbReference type="CDD" id="cd00207">
    <property type="entry name" value="fer2"/>
    <property type="match status" value="1"/>
</dbReference>
<evidence type="ECO:0000256" key="2">
    <source>
        <dbReference type="ARBA" id="ARBA00022630"/>
    </source>
</evidence>
<dbReference type="InterPro" id="IPR012675">
    <property type="entry name" value="Beta-grasp_dom_sf"/>
</dbReference>
<dbReference type="SUPFAM" id="SSF54292">
    <property type="entry name" value="2Fe-2S ferredoxin-like"/>
    <property type="match status" value="1"/>
</dbReference>
<dbReference type="SUPFAM" id="SSF63380">
    <property type="entry name" value="Riboflavin synthase domain-like"/>
    <property type="match status" value="1"/>
</dbReference>
<evidence type="ECO:0000256" key="8">
    <source>
        <dbReference type="ARBA" id="ARBA00023014"/>
    </source>
</evidence>
<keyword evidence="8" id="KW-0411">Iron-sulfur</keyword>
<dbReference type="Gene3D" id="3.10.20.30">
    <property type="match status" value="1"/>
</dbReference>
<organism evidence="13 14">
    <name type="scientific">Marinomonas fungiae</name>
    <dbReference type="NCBI Taxonomy" id="1137284"/>
    <lineage>
        <taxon>Bacteria</taxon>
        <taxon>Pseudomonadati</taxon>
        <taxon>Pseudomonadota</taxon>
        <taxon>Gammaproteobacteria</taxon>
        <taxon>Oceanospirillales</taxon>
        <taxon>Oceanospirillaceae</taxon>
        <taxon>Marinomonas</taxon>
    </lineage>
</organism>
<evidence type="ECO:0000259" key="12">
    <source>
        <dbReference type="PROSITE" id="PS51384"/>
    </source>
</evidence>
<protein>
    <submittedName>
        <fullName evidence="13">Ferredoxin-NADP reductase</fullName>
    </submittedName>
</protein>
<proteinExistence type="inferred from homology"/>
<keyword evidence="2" id="KW-0285">Flavoprotein</keyword>
<dbReference type="Gene3D" id="3.40.50.80">
    <property type="entry name" value="Nucleotide-binding domain of ferredoxin-NADP reductase (FNR) module"/>
    <property type="match status" value="1"/>
</dbReference>
<accession>A0A0K6IHJ7</accession>
<keyword evidence="5" id="KW-0274">FAD</keyword>
<dbReference type="InterPro" id="IPR008333">
    <property type="entry name" value="Cbr1-like_FAD-bd_dom"/>
</dbReference>
<reference evidence="14" key="1">
    <citation type="submission" date="2015-08" db="EMBL/GenBank/DDBJ databases">
        <authorList>
            <person name="Varghese N."/>
        </authorList>
    </citation>
    <scope>NUCLEOTIDE SEQUENCE [LARGE SCALE GENOMIC DNA]</scope>
    <source>
        <strain evidence="14">JCM 18476</strain>
    </source>
</reference>
<evidence type="ECO:0000259" key="11">
    <source>
        <dbReference type="PROSITE" id="PS51085"/>
    </source>
</evidence>
<dbReference type="PRINTS" id="PR00371">
    <property type="entry name" value="FPNCR"/>
</dbReference>
<evidence type="ECO:0000256" key="1">
    <source>
        <dbReference type="ARBA" id="ARBA00001974"/>
    </source>
</evidence>
<evidence type="ECO:0000256" key="6">
    <source>
        <dbReference type="ARBA" id="ARBA00023002"/>
    </source>
</evidence>
<evidence type="ECO:0000256" key="10">
    <source>
        <dbReference type="ARBA" id="ARBA00061434"/>
    </source>
</evidence>
<comment type="similarity">
    <text evidence="10">In the N-terminal section; belongs to the FAD-binding oxidoreductase type 6 family.</text>
</comment>
<name>A0A0K6IHJ7_9GAMM</name>
<dbReference type="PANTHER" id="PTHR47354">
    <property type="entry name" value="NADH OXIDOREDUCTASE HCR"/>
    <property type="match status" value="1"/>
</dbReference>
<keyword evidence="4" id="KW-0479">Metal-binding</keyword>